<dbReference type="InterPro" id="IPR050838">
    <property type="entry name" value="Ketopantoate_reductase"/>
</dbReference>
<feature type="domain" description="Ketopantoate reductase N-terminal" evidence="4">
    <location>
        <begin position="32"/>
        <end position="212"/>
    </location>
</feature>
<evidence type="ECO:0000313" key="6">
    <source>
        <dbReference type="EMBL" id="CZR58434.1"/>
    </source>
</evidence>
<name>A0A1L7X089_9HELO</name>
<dbReference type="AlphaFoldDB" id="A0A1L7X089"/>
<evidence type="ECO:0000256" key="2">
    <source>
        <dbReference type="ARBA" id="ARBA00022857"/>
    </source>
</evidence>
<dbReference type="Pfam" id="PF08546">
    <property type="entry name" value="ApbA_C"/>
    <property type="match status" value="1"/>
</dbReference>
<dbReference type="Proteomes" id="UP000184330">
    <property type="component" value="Unassembled WGS sequence"/>
</dbReference>
<keyword evidence="2" id="KW-0521">NADP</keyword>
<dbReference type="InterPro" id="IPR013332">
    <property type="entry name" value="KPR_N"/>
</dbReference>
<dbReference type="STRING" id="576137.A0A1L7X089"/>
<evidence type="ECO:0000313" key="7">
    <source>
        <dbReference type="Proteomes" id="UP000184330"/>
    </source>
</evidence>
<dbReference type="InterPro" id="IPR013328">
    <property type="entry name" value="6PGD_dom2"/>
</dbReference>
<evidence type="ECO:0000256" key="1">
    <source>
        <dbReference type="ARBA" id="ARBA00007870"/>
    </source>
</evidence>
<comment type="similarity">
    <text evidence="1">Belongs to the ketopantoate reductase family.</text>
</comment>
<dbReference type="SUPFAM" id="SSF51735">
    <property type="entry name" value="NAD(P)-binding Rossmann-fold domains"/>
    <property type="match status" value="1"/>
</dbReference>
<evidence type="ECO:0000259" key="4">
    <source>
        <dbReference type="Pfam" id="PF02558"/>
    </source>
</evidence>
<gene>
    <name evidence="6" type="ORF">PAC_08326</name>
</gene>
<feature type="domain" description="Ketopantoate reductase C-terminal" evidence="5">
    <location>
        <begin position="261"/>
        <end position="391"/>
    </location>
</feature>
<dbReference type="OrthoDB" id="73846at2759"/>
<organism evidence="6 7">
    <name type="scientific">Phialocephala subalpina</name>
    <dbReference type="NCBI Taxonomy" id="576137"/>
    <lineage>
        <taxon>Eukaryota</taxon>
        <taxon>Fungi</taxon>
        <taxon>Dikarya</taxon>
        <taxon>Ascomycota</taxon>
        <taxon>Pezizomycotina</taxon>
        <taxon>Leotiomycetes</taxon>
        <taxon>Helotiales</taxon>
        <taxon>Mollisiaceae</taxon>
        <taxon>Phialocephala</taxon>
        <taxon>Phialocephala fortinii species complex</taxon>
    </lineage>
</organism>
<sequence length="409" mass="45691">MGQYAEVKPEETTDTREEVIAVPEPRLENSTIHVLGLGPVGKYVAHTLASLPDAPPITLLMHRPLVMQHWHDEGAAIRLVRDGQLHVQSGFNIESAASFRREYPDQVFPHFGKNLEHSAEPPDTVIDTLIVTTDSWTTIPALEAIKNRIRQRTTICFIQEGLGMAERVSAEVFTDPDRRPTYMLGSITHKIASTKRHFTIIEHSPGVLTFSKLPQRSVVKSGDLSISRHDFSWSPQAKHLAGSLTRATDFNTQALGHKSFYKTQLQKVVMGCIIGPLSVMYDCSNDQLLYNYNASLTMELLLKEISEVICALPELKTLDGIYKNFNAKKLEAICVSAIAKMGKTESHMLQSVRAGMRTNIDFYNGYIVRRGAQLGIQCPRNEMILSMVKGKIAMKSRELNGYIPMIANS</sequence>
<reference evidence="6 7" key="1">
    <citation type="submission" date="2016-03" db="EMBL/GenBank/DDBJ databases">
        <authorList>
            <person name="Ploux O."/>
        </authorList>
    </citation>
    <scope>NUCLEOTIDE SEQUENCE [LARGE SCALE GENOMIC DNA]</scope>
    <source>
        <strain evidence="6 7">UAMH 11012</strain>
    </source>
</reference>
<dbReference type="PANTHER" id="PTHR43765:SF2">
    <property type="entry name" value="2-DEHYDROPANTOATE 2-REDUCTASE"/>
    <property type="match status" value="1"/>
</dbReference>
<dbReference type="Pfam" id="PF02558">
    <property type="entry name" value="ApbA"/>
    <property type="match status" value="1"/>
</dbReference>
<evidence type="ECO:0000256" key="3">
    <source>
        <dbReference type="ARBA" id="ARBA00023002"/>
    </source>
</evidence>
<dbReference type="SUPFAM" id="SSF48179">
    <property type="entry name" value="6-phosphogluconate dehydrogenase C-terminal domain-like"/>
    <property type="match status" value="1"/>
</dbReference>
<dbReference type="InterPro" id="IPR013752">
    <property type="entry name" value="KPA_reductase"/>
</dbReference>
<evidence type="ECO:0000259" key="5">
    <source>
        <dbReference type="Pfam" id="PF08546"/>
    </source>
</evidence>
<dbReference type="GO" id="GO:0008677">
    <property type="term" value="F:2-dehydropantoate 2-reductase activity"/>
    <property type="evidence" value="ECO:0007669"/>
    <property type="project" value="TreeGrafter"/>
</dbReference>
<dbReference type="Gene3D" id="1.10.1040.10">
    <property type="entry name" value="N-(1-d-carboxylethyl)-l-norvaline Dehydrogenase, domain 2"/>
    <property type="match status" value="1"/>
</dbReference>
<dbReference type="Gene3D" id="3.40.50.720">
    <property type="entry name" value="NAD(P)-binding Rossmann-like Domain"/>
    <property type="match status" value="1"/>
</dbReference>
<dbReference type="InterPro" id="IPR036291">
    <property type="entry name" value="NAD(P)-bd_dom_sf"/>
</dbReference>
<dbReference type="EMBL" id="FJOG01000012">
    <property type="protein sequence ID" value="CZR58434.1"/>
    <property type="molecule type" value="Genomic_DNA"/>
</dbReference>
<protein>
    <submittedName>
        <fullName evidence="6">Related to 2-dehydropantoate 2-reductase</fullName>
    </submittedName>
</protein>
<dbReference type="GO" id="GO:0005739">
    <property type="term" value="C:mitochondrion"/>
    <property type="evidence" value="ECO:0007669"/>
    <property type="project" value="TreeGrafter"/>
</dbReference>
<dbReference type="InterPro" id="IPR008927">
    <property type="entry name" value="6-PGluconate_DH-like_C_sf"/>
</dbReference>
<keyword evidence="3" id="KW-0560">Oxidoreductase</keyword>
<dbReference type="GO" id="GO:0050661">
    <property type="term" value="F:NADP binding"/>
    <property type="evidence" value="ECO:0007669"/>
    <property type="project" value="TreeGrafter"/>
</dbReference>
<dbReference type="PANTHER" id="PTHR43765">
    <property type="entry name" value="2-DEHYDROPANTOATE 2-REDUCTASE-RELATED"/>
    <property type="match status" value="1"/>
</dbReference>
<proteinExistence type="inferred from homology"/>
<keyword evidence="7" id="KW-1185">Reference proteome</keyword>
<accession>A0A1L7X089</accession>